<sequence length="91" mass="10483">MTRRVVFITEPRLTSLTLGQHSRIHRTPHCLLKRRTLTHAKRVNFSPLTLKYTSSSQSHPETLLLILLFLLPVPSRHLPTSTPFLSNHSHL</sequence>
<dbReference type="Proteomes" id="UP000324222">
    <property type="component" value="Unassembled WGS sequence"/>
</dbReference>
<comment type="caution">
    <text evidence="1">The sequence shown here is derived from an EMBL/GenBank/DDBJ whole genome shotgun (WGS) entry which is preliminary data.</text>
</comment>
<gene>
    <name evidence="1" type="ORF">E2C01_059040</name>
</gene>
<accession>A0A5B7H7A1</accession>
<dbReference type="EMBL" id="VSRR010022711">
    <property type="protein sequence ID" value="MPC64918.1"/>
    <property type="molecule type" value="Genomic_DNA"/>
</dbReference>
<organism evidence="1 2">
    <name type="scientific">Portunus trituberculatus</name>
    <name type="common">Swimming crab</name>
    <name type="synonym">Neptunus trituberculatus</name>
    <dbReference type="NCBI Taxonomy" id="210409"/>
    <lineage>
        <taxon>Eukaryota</taxon>
        <taxon>Metazoa</taxon>
        <taxon>Ecdysozoa</taxon>
        <taxon>Arthropoda</taxon>
        <taxon>Crustacea</taxon>
        <taxon>Multicrustacea</taxon>
        <taxon>Malacostraca</taxon>
        <taxon>Eumalacostraca</taxon>
        <taxon>Eucarida</taxon>
        <taxon>Decapoda</taxon>
        <taxon>Pleocyemata</taxon>
        <taxon>Brachyura</taxon>
        <taxon>Eubrachyura</taxon>
        <taxon>Portunoidea</taxon>
        <taxon>Portunidae</taxon>
        <taxon>Portuninae</taxon>
        <taxon>Portunus</taxon>
    </lineage>
</organism>
<keyword evidence="2" id="KW-1185">Reference proteome</keyword>
<reference evidence="1 2" key="1">
    <citation type="submission" date="2019-05" db="EMBL/GenBank/DDBJ databases">
        <title>Another draft genome of Portunus trituberculatus and its Hox gene families provides insights of decapod evolution.</title>
        <authorList>
            <person name="Jeong J.-H."/>
            <person name="Song I."/>
            <person name="Kim S."/>
            <person name="Choi T."/>
            <person name="Kim D."/>
            <person name="Ryu S."/>
            <person name="Kim W."/>
        </authorList>
    </citation>
    <scope>NUCLEOTIDE SEQUENCE [LARGE SCALE GENOMIC DNA]</scope>
    <source>
        <tissue evidence="1">Muscle</tissue>
    </source>
</reference>
<dbReference type="AlphaFoldDB" id="A0A5B7H7A1"/>
<evidence type="ECO:0000313" key="2">
    <source>
        <dbReference type="Proteomes" id="UP000324222"/>
    </source>
</evidence>
<proteinExistence type="predicted"/>
<protein>
    <submittedName>
        <fullName evidence="1">Uncharacterized protein</fullName>
    </submittedName>
</protein>
<evidence type="ECO:0000313" key="1">
    <source>
        <dbReference type="EMBL" id="MPC64918.1"/>
    </source>
</evidence>
<name>A0A5B7H7A1_PORTR</name>